<evidence type="ECO:0000313" key="11">
    <source>
        <dbReference type="Proteomes" id="UP000054279"/>
    </source>
</evidence>
<name>A0A0C9UUF3_SPHS4</name>
<dbReference type="Proteomes" id="UP000054279">
    <property type="component" value="Unassembled WGS sequence"/>
</dbReference>
<proteinExistence type="inferred from homology"/>
<comment type="similarity">
    <text evidence="2 9">Belongs to the mitochondrial carrier (TC 2.A.29) family.</text>
</comment>
<evidence type="ECO:0000256" key="2">
    <source>
        <dbReference type="ARBA" id="ARBA00006375"/>
    </source>
</evidence>
<gene>
    <name evidence="10" type="ORF">M422DRAFT_781416</name>
</gene>
<keyword evidence="3 9" id="KW-0813">Transport</keyword>
<evidence type="ECO:0000256" key="9">
    <source>
        <dbReference type="RuleBase" id="RU000488"/>
    </source>
</evidence>
<keyword evidence="4 8" id="KW-0812">Transmembrane</keyword>
<dbReference type="Gene3D" id="1.50.40.10">
    <property type="entry name" value="Mitochondrial carrier domain"/>
    <property type="match status" value="1"/>
</dbReference>
<keyword evidence="7 8" id="KW-0472">Membrane</keyword>
<keyword evidence="11" id="KW-1185">Reference proteome</keyword>
<keyword evidence="5" id="KW-0677">Repeat</keyword>
<dbReference type="PROSITE" id="PS50920">
    <property type="entry name" value="SOLCAR"/>
    <property type="match status" value="2"/>
</dbReference>
<organism evidence="10 11">
    <name type="scientific">Sphaerobolus stellatus (strain SS14)</name>
    <dbReference type="NCBI Taxonomy" id="990650"/>
    <lineage>
        <taxon>Eukaryota</taxon>
        <taxon>Fungi</taxon>
        <taxon>Dikarya</taxon>
        <taxon>Basidiomycota</taxon>
        <taxon>Agaricomycotina</taxon>
        <taxon>Agaricomycetes</taxon>
        <taxon>Phallomycetidae</taxon>
        <taxon>Geastrales</taxon>
        <taxon>Sphaerobolaceae</taxon>
        <taxon>Sphaerobolus</taxon>
    </lineage>
</organism>
<feature type="repeat" description="Solcar" evidence="8">
    <location>
        <begin position="96"/>
        <end position="186"/>
    </location>
</feature>
<dbReference type="InterPro" id="IPR018108">
    <property type="entry name" value="MCP_transmembrane"/>
</dbReference>
<dbReference type="EMBL" id="KN837160">
    <property type="protein sequence ID" value="KIJ38489.1"/>
    <property type="molecule type" value="Genomic_DNA"/>
</dbReference>
<dbReference type="InterPro" id="IPR023395">
    <property type="entry name" value="MCP_dom_sf"/>
</dbReference>
<dbReference type="Pfam" id="PF00153">
    <property type="entry name" value="Mito_carr"/>
    <property type="match status" value="2"/>
</dbReference>
<keyword evidence="6" id="KW-1133">Transmembrane helix</keyword>
<evidence type="ECO:0000256" key="3">
    <source>
        <dbReference type="ARBA" id="ARBA00022448"/>
    </source>
</evidence>
<evidence type="ECO:0000256" key="1">
    <source>
        <dbReference type="ARBA" id="ARBA00004141"/>
    </source>
</evidence>
<evidence type="ECO:0000256" key="8">
    <source>
        <dbReference type="PROSITE-ProRule" id="PRU00282"/>
    </source>
</evidence>
<evidence type="ECO:0000313" key="10">
    <source>
        <dbReference type="EMBL" id="KIJ38489.1"/>
    </source>
</evidence>
<evidence type="ECO:0000256" key="4">
    <source>
        <dbReference type="ARBA" id="ARBA00022692"/>
    </source>
</evidence>
<dbReference type="InterPro" id="IPR050391">
    <property type="entry name" value="Mito_Metabolite_Transporter"/>
</dbReference>
<dbReference type="HOGENOM" id="CLU_015166_14_0_1"/>
<dbReference type="PANTHER" id="PTHR45618">
    <property type="entry name" value="MITOCHONDRIAL DICARBOXYLATE CARRIER-RELATED"/>
    <property type="match status" value="1"/>
</dbReference>
<evidence type="ECO:0000256" key="7">
    <source>
        <dbReference type="ARBA" id="ARBA00023136"/>
    </source>
</evidence>
<accession>A0A0C9UUF3</accession>
<evidence type="ECO:0000256" key="6">
    <source>
        <dbReference type="ARBA" id="ARBA00022989"/>
    </source>
</evidence>
<dbReference type="OrthoDB" id="448427at2759"/>
<reference evidence="10 11" key="1">
    <citation type="submission" date="2014-06" db="EMBL/GenBank/DDBJ databases">
        <title>Evolutionary Origins and Diversification of the Mycorrhizal Mutualists.</title>
        <authorList>
            <consortium name="DOE Joint Genome Institute"/>
            <consortium name="Mycorrhizal Genomics Consortium"/>
            <person name="Kohler A."/>
            <person name="Kuo A."/>
            <person name="Nagy L.G."/>
            <person name="Floudas D."/>
            <person name="Copeland A."/>
            <person name="Barry K.W."/>
            <person name="Cichocki N."/>
            <person name="Veneault-Fourrey C."/>
            <person name="LaButti K."/>
            <person name="Lindquist E.A."/>
            <person name="Lipzen A."/>
            <person name="Lundell T."/>
            <person name="Morin E."/>
            <person name="Murat C."/>
            <person name="Riley R."/>
            <person name="Ohm R."/>
            <person name="Sun H."/>
            <person name="Tunlid A."/>
            <person name="Henrissat B."/>
            <person name="Grigoriev I.V."/>
            <person name="Hibbett D.S."/>
            <person name="Martin F."/>
        </authorList>
    </citation>
    <scope>NUCLEOTIDE SEQUENCE [LARGE SCALE GENOMIC DNA]</scope>
    <source>
        <strain evidence="10 11">SS14</strain>
    </source>
</reference>
<evidence type="ECO:0000256" key="5">
    <source>
        <dbReference type="ARBA" id="ARBA00022737"/>
    </source>
</evidence>
<comment type="subcellular location">
    <subcellularLocation>
        <location evidence="1">Membrane</location>
        <topology evidence="1">Multi-pass membrane protein</topology>
    </subcellularLocation>
</comment>
<dbReference type="AlphaFoldDB" id="A0A0C9UUF3"/>
<sequence length="186" mass="19587">MSSSQTPFWLGGVAGSMAACMTHPLDLTKLRMQTTASGAGVKPSMVKIIQHTISHAGISSLYTGLSASLLRQMTYSLVRLGSYEAIKKWIAQGQSPTMGQLLISGGIAGGLGGIAGNPADILLVRMTTDSLKPPEARYGYPNVLNGLLRLVKEEGVAGLTRGLFPNTIRAILMNVSRPYGAQGKVD</sequence>
<dbReference type="GO" id="GO:0016020">
    <property type="term" value="C:membrane"/>
    <property type="evidence" value="ECO:0007669"/>
    <property type="project" value="UniProtKB-SubCell"/>
</dbReference>
<protein>
    <submittedName>
        <fullName evidence="10">Uncharacterized protein</fullName>
    </submittedName>
</protein>
<dbReference type="SUPFAM" id="SSF103506">
    <property type="entry name" value="Mitochondrial carrier"/>
    <property type="match status" value="1"/>
</dbReference>
<feature type="repeat" description="Solcar" evidence="8">
    <location>
        <begin position="2"/>
        <end position="89"/>
    </location>
</feature>